<dbReference type="PANTHER" id="PTHR33990:SF2">
    <property type="entry name" value="PHNB-LIKE DOMAIN-CONTAINING PROTEIN"/>
    <property type="match status" value="1"/>
</dbReference>
<sequence length="166" mass="18867">MATFKRFTNSLWFDTRAEEAANFYVGIFKNSSVGRIAHYTEAGKEIHGKEPGSVLTVEFELDGHRFLALNGGPIFKFNEAISFVVNCKDQEEIDYYWDKLKEGGDPKAQQCGWLKDKFGVSWQVSPIAIEEMAVDPDKEKVNRMMAALMQMKKLDLAELEKAFNGK</sequence>
<dbReference type="Pfam" id="PF06983">
    <property type="entry name" value="3-dmu-9_3-mt"/>
    <property type="match status" value="1"/>
</dbReference>
<dbReference type="Gene3D" id="3.10.180.10">
    <property type="entry name" value="2,3-Dihydroxybiphenyl 1,2-Dioxygenase, domain 1"/>
    <property type="match status" value="1"/>
</dbReference>
<dbReference type="InterPro" id="IPR029068">
    <property type="entry name" value="Glyas_Bleomycin-R_OHBP_Dase"/>
</dbReference>
<evidence type="ECO:0000313" key="2">
    <source>
        <dbReference type="EMBL" id="MCG2615762.1"/>
    </source>
</evidence>
<dbReference type="Proteomes" id="UP001165367">
    <property type="component" value="Unassembled WGS sequence"/>
</dbReference>
<accession>A0ABS9KTU9</accession>
<reference evidence="2" key="1">
    <citation type="submission" date="2022-01" db="EMBL/GenBank/DDBJ databases">
        <authorList>
            <person name="Jo J.-H."/>
            <person name="Im W.-T."/>
        </authorList>
    </citation>
    <scope>NUCLEOTIDE SEQUENCE</scope>
    <source>
        <strain evidence="2">NA20</strain>
    </source>
</reference>
<organism evidence="2 3">
    <name type="scientific">Terrimonas ginsenosidimutans</name>
    <dbReference type="NCBI Taxonomy" id="2908004"/>
    <lineage>
        <taxon>Bacteria</taxon>
        <taxon>Pseudomonadati</taxon>
        <taxon>Bacteroidota</taxon>
        <taxon>Chitinophagia</taxon>
        <taxon>Chitinophagales</taxon>
        <taxon>Chitinophagaceae</taxon>
        <taxon>Terrimonas</taxon>
    </lineage>
</organism>
<dbReference type="RefSeq" id="WP_237873888.1">
    <property type="nucleotide sequence ID" value="NZ_JAKLTR010000010.1"/>
</dbReference>
<dbReference type="SUPFAM" id="SSF54593">
    <property type="entry name" value="Glyoxalase/Bleomycin resistance protein/Dihydroxybiphenyl dioxygenase"/>
    <property type="match status" value="1"/>
</dbReference>
<dbReference type="InterPro" id="IPR028973">
    <property type="entry name" value="PhnB-like"/>
</dbReference>
<proteinExistence type="predicted"/>
<dbReference type="PIRSF" id="PIRSF021700">
    <property type="entry name" value="3_dmu_93_MTrfase"/>
    <property type="match status" value="1"/>
</dbReference>
<dbReference type="CDD" id="cd06588">
    <property type="entry name" value="PhnB_like"/>
    <property type="match status" value="1"/>
</dbReference>
<dbReference type="InterPro" id="IPR009725">
    <property type="entry name" value="3_dmu_93_MTrfase"/>
</dbReference>
<dbReference type="EMBL" id="JAKLTR010000010">
    <property type="protein sequence ID" value="MCG2615762.1"/>
    <property type="molecule type" value="Genomic_DNA"/>
</dbReference>
<feature type="domain" description="PhnB-like" evidence="1">
    <location>
        <begin position="6"/>
        <end position="124"/>
    </location>
</feature>
<keyword evidence="3" id="KW-1185">Reference proteome</keyword>
<evidence type="ECO:0000259" key="1">
    <source>
        <dbReference type="Pfam" id="PF06983"/>
    </source>
</evidence>
<comment type="caution">
    <text evidence="2">The sequence shown here is derived from an EMBL/GenBank/DDBJ whole genome shotgun (WGS) entry which is preliminary data.</text>
</comment>
<dbReference type="PANTHER" id="PTHR33990">
    <property type="entry name" value="PROTEIN YJDN-RELATED"/>
    <property type="match status" value="1"/>
</dbReference>
<name>A0ABS9KTU9_9BACT</name>
<gene>
    <name evidence="2" type="ORF">LZZ85_15790</name>
</gene>
<protein>
    <submittedName>
        <fullName evidence="2">VOC family protein</fullName>
    </submittedName>
</protein>
<evidence type="ECO:0000313" key="3">
    <source>
        <dbReference type="Proteomes" id="UP001165367"/>
    </source>
</evidence>